<gene>
    <name evidence="5" type="ORF">ACFQ3F_20735</name>
</gene>
<keyword evidence="3" id="KW-0560">Oxidoreductase</keyword>
<dbReference type="Gene3D" id="3.50.50.60">
    <property type="entry name" value="FAD/NAD(P)-binding domain"/>
    <property type="match status" value="1"/>
</dbReference>
<accession>A0ABW3W4J6</accession>
<evidence type="ECO:0000256" key="1">
    <source>
        <dbReference type="ARBA" id="ARBA00001974"/>
    </source>
</evidence>
<dbReference type="Proteomes" id="UP001597229">
    <property type="component" value="Unassembled WGS sequence"/>
</dbReference>
<protein>
    <submittedName>
        <fullName evidence="5">Flavin monoamine oxidase family protein</fullName>
    </submittedName>
</protein>
<dbReference type="EMBL" id="JBHTLX010000023">
    <property type="protein sequence ID" value="MFD1250233.1"/>
    <property type="molecule type" value="Genomic_DNA"/>
</dbReference>
<evidence type="ECO:0000313" key="5">
    <source>
        <dbReference type="EMBL" id="MFD1250233.1"/>
    </source>
</evidence>
<dbReference type="InterPro" id="IPR001613">
    <property type="entry name" value="Flavin_amine_oxidase"/>
</dbReference>
<dbReference type="Pfam" id="PF01593">
    <property type="entry name" value="Amino_oxidase"/>
    <property type="match status" value="1"/>
</dbReference>
<organism evidence="5 6">
    <name type="scientific">Nocardioides ginsengisoli</name>
    <dbReference type="NCBI Taxonomy" id="363868"/>
    <lineage>
        <taxon>Bacteria</taxon>
        <taxon>Bacillati</taxon>
        <taxon>Actinomycetota</taxon>
        <taxon>Actinomycetes</taxon>
        <taxon>Propionibacteriales</taxon>
        <taxon>Nocardioidaceae</taxon>
        <taxon>Nocardioides</taxon>
    </lineage>
</organism>
<keyword evidence="6" id="KW-1185">Reference proteome</keyword>
<proteinExistence type="inferred from homology"/>
<dbReference type="InterPro" id="IPR036188">
    <property type="entry name" value="FAD/NAD-bd_sf"/>
</dbReference>
<dbReference type="PANTHER" id="PTHR43563:SF14">
    <property type="entry name" value="AMINE OXIDASE"/>
    <property type="match status" value="1"/>
</dbReference>
<comment type="cofactor">
    <cofactor evidence="1">
        <name>FAD</name>
        <dbReference type="ChEBI" id="CHEBI:57692"/>
    </cofactor>
</comment>
<dbReference type="PRINTS" id="PR00757">
    <property type="entry name" value="AMINEOXDASEF"/>
</dbReference>
<name>A0ABW3W4J6_9ACTN</name>
<evidence type="ECO:0000256" key="3">
    <source>
        <dbReference type="ARBA" id="ARBA00023002"/>
    </source>
</evidence>
<feature type="domain" description="Amine oxidase" evidence="4">
    <location>
        <begin position="16"/>
        <end position="450"/>
    </location>
</feature>
<dbReference type="SUPFAM" id="SSF51905">
    <property type="entry name" value="FAD/NAD(P)-binding domain"/>
    <property type="match status" value="1"/>
</dbReference>
<dbReference type="InterPro" id="IPR002937">
    <property type="entry name" value="Amino_oxidase"/>
</dbReference>
<sequence>MEDKMDCDVVVVGAGLAGLTAARDLLAAGQRVIVLEARDRVAGRNLGGHLKNGVAVEMGGQWIAEGHTEVLGLVGELGLETFASYDDGVPITLLRGQVTRATDLSQLGLTPTAAPEVDRMAGLLAELAETVSLSAPWLTEEAATLDATTFAEWVRSNTTEPEAVAYWQALVRGVFAAEPAELSLLHFLFYVKSNTSLEVLISTTGGAQEQRVVGGTHQISERLAEGLGDVVRLGRRVTRIVQTDTGVHVHADGAEVTARRVIVTVPPALAGRIDYEPALPAQRDALTQQMPMGSVIKTQIAYPKPFWREAGLNGLASNFDDGGLSVTLDNSPHDGSCGVIVGFFEGAEARAVADLTPEQRKDLAVESLVTFFGPEAADPIDYVEQDWMAEEFTRGCYGGRLGAGAWTSFGEALAKPVGRIHWAGAESAEVWNGYMEGAVRSGRRAAAEVLAALG</sequence>
<reference evidence="6" key="1">
    <citation type="journal article" date="2019" name="Int. J. Syst. Evol. Microbiol.">
        <title>The Global Catalogue of Microorganisms (GCM) 10K type strain sequencing project: providing services to taxonomists for standard genome sequencing and annotation.</title>
        <authorList>
            <consortium name="The Broad Institute Genomics Platform"/>
            <consortium name="The Broad Institute Genome Sequencing Center for Infectious Disease"/>
            <person name="Wu L."/>
            <person name="Ma J."/>
        </authorList>
    </citation>
    <scope>NUCLEOTIDE SEQUENCE [LARGE SCALE GENOMIC DNA]</scope>
    <source>
        <strain evidence="6">CCUG 52478</strain>
    </source>
</reference>
<dbReference type="PANTHER" id="PTHR43563">
    <property type="entry name" value="AMINE OXIDASE"/>
    <property type="match status" value="1"/>
</dbReference>
<comment type="caution">
    <text evidence="5">The sequence shown here is derived from an EMBL/GenBank/DDBJ whole genome shotgun (WGS) entry which is preliminary data.</text>
</comment>
<dbReference type="RefSeq" id="WP_367919672.1">
    <property type="nucleotide sequence ID" value="NZ_BAABAC010000023.1"/>
</dbReference>
<dbReference type="InterPro" id="IPR050703">
    <property type="entry name" value="Flavin_MAO"/>
</dbReference>
<dbReference type="SUPFAM" id="SSF54373">
    <property type="entry name" value="FAD-linked reductases, C-terminal domain"/>
    <property type="match status" value="1"/>
</dbReference>
<evidence type="ECO:0000256" key="2">
    <source>
        <dbReference type="ARBA" id="ARBA00005995"/>
    </source>
</evidence>
<dbReference type="Gene3D" id="3.90.660.10">
    <property type="match status" value="1"/>
</dbReference>
<comment type="similarity">
    <text evidence="2">Belongs to the flavin monoamine oxidase family.</text>
</comment>
<evidence type="ECO:0000313" key="6">
    <source>
        <dbReference type="Proteomes" id="UP001597229"/>
    </source>
</evidence>
<dbReference type="Gene3D" id="1.10.405.10">
    <property type="entry name" value="Guanine Nucleotide Dissociation Inhibitor, domain 1"/>
    <property type="match status" value="1"/>
</dbReference>
<evidence type="ECO:0000259" key="4">
    <source>
        <dbReference type="Pfam" id="PF01593"/>
    </source>
</evidence>